<keyword evidence="3" id="KW-0276">Fatty acid metabolism</keyword>
<dbReference type="InterPro" id="IPR042099">
    <property type="entry name" value="ANL_N_sf"/>
</dbReference>
<evidence type="ECO:0000256" key="6">
    <source>
        <dbReference type="ARBA" id="ARBA00032875"/>
    </source>
</evidence>
<reference evidence="9" key="1">
    <citation type="journal article" date="2019" name="Int. J. Syst. Evol. Microbiol.">
        <title>The Global Catalogue of Microorganisms (GCM) 10K type strain sequencing project: providing services to taxonomists for standard genome sequencing and annotation.</title>
        <authorList>
            <consortium name="The Broad Institute Genomics Platform"/>
            <consortium name="The Broad Institute Genome Sequencing Center for Infectious Disease"/>
            <person name="Wu L."/>
            <person name="Ma J."/>
        </authorList>
    </citation>
    <scope>NUCLEOTIDE SEQUENCE [LARGE SCALE GENOMIC DNA]</scope>
    <source>
        <strain evidence="9">JCM 13249</strain>
    </source>
</reference>
<dbReference type="GO" id="GO:0016874">
    <property type="term" value="F:ligase activity"/>
    <property type="evidence" value="ECO:0007669"/>
    <property type="project" value="UniProtKB-KW"/>
</dbReference>
<evidence type="ECO:0000256" key="4">
    <source>
        <dbReference type="ARBA" id="ARBA00023098"/>
    </source>
</evidence>
<feature type="domain" description="AMP-dependent synthetase/ligase" evidence="7">
    <location>
        <begin position="25"/>
        <end position="423"/>
    </location>
</feature>
<name>A0ABP4W0R9_9ACTN</name>
<evidence type="ECO:0000256" key="3">
    <source>
        <dbReference type="ARBA" id="ARBA00022832"/>
    </source>
</evidence>
<comment type="similarity">
    <text evidence="1">Belongs to the ATP-dependent AMP-binding enzyme family.</text>
</comment>
<dbReference type="Proteomes" id="UP001500655">
    <property type="component" value="Unassembled WGS sequence"/>
</dbReference>
<proteinExistence type="inferred from homology"/>
<evidence type="ECO:0000259" key="7">
    <source>
        <dbReference type="Pfam" id="PF00501"/>
    </source>
</evidence>
<organism evidence="8 9">
    <name type="scientific">Luedemannella helvata</name>
    <dbReference type="NCBI Taxonomy" id="349315"/>
    <lineage>
        <taxon>Bacteria</taxon>
        <taxon>Bacillati</taxon>
        <taxon>Actinomycetota</taxon>
        <taxon>Actinomycetes</taxon>
        <taxon>Micromonosporales</taxon>
        <taxon>Micromonosporaceae</taxon>
        <taxon>Luedemannella</taxon>
    </lineage>
</organism>
<protein>
    <recommendedName>
        <fullName evidence="6">Acyl-CoA synthetase</fullName>
    </recommendedName>
</protein>
<sequence length="596" mass="64256">MREFTVPPAVTISDTTTLVQAVWSNAEATPAAAQFARRTDTGWEDISFARFRDDVIGVARGLVAAGVQRGDRVALISRTRYEWTLVDYAIWACGAVTVPVYETSSPDQIRWILSDSGAVACVVETAGHAASLAAVRGDLPDLRHIWEIDGGGLADLAAAGADVDPTEIDRRRLGGRADDLATIIYTSGTTGRPKGCVLTHRNIYADIANAIPHMPNLFKPDAATLLFLPLAHSFARLIQVGVVQARVHTAFTADARNLAADLASFKPTFVLAVPRVFEKIFNGARQKAATEGHESIFERATQAAVAYSEALDKGGPGLILRLRHAVFDRLVYRKLRAAIGGRCQAAISGGAPLGPRLAHFFRGVGVTIYEGYGLTETSPAVAVNLKDHIRIGTVGRPLPGVTVRIDEDGEILVKGDLVFGGYWNAPQATAEVLDADGWFHTGDLGALDDDGYLSITGRKKEIIVTAGGKNVAPAVLEDRIRAHPLVSQCMVVGDRQPFVAALVTIDEEALPAWRSANSKPDDARPGDLRDDEDLRREVQSAVDEANRAVSKAESIRVFRILPEDFTEANGMLTPSLKVKRTIVAKEYADEIAAIYR</sequence>
<dbReference type="SUPFAM" id="SSF56801">
    <property type="entry name" value="Acetyl-CoA synthetase-like"/>
    <property type="match status" value="1"/>
</dbReference>
<evidence type="ECO:0000313" key="8">
    <source>
        <dbReference type="EMBL" id="GAA1744354.1"/>
    </source>
</evidence>
<dbReference type="Gene3D" id="3.40.50.12780">
    <property type="entry name" value="N-terminal domain of ligase-like"/>
    <property type="match status" value="1"/>
</dbReference>
<evidence type="ECO:0000313" key="9">
    <source>
        <dbReference type="Proteomes" id="UP001500655"/>
    </source>
</evidence>
<dbReference type="Pfam" id="PF00501">
    <property type="entry name" value="AMP-binding"/>
    <property type="match status" value="1"/>
</dbReference>
<dbReference type="RefSeq" id="WP_344078118.1">
    <property type="nucleotide sequence ID" value="NZ_BAAALS010000005.1"/>
</dbReference>
<dbReference type="Gene3D" id="3.30.300.30">
    <property type="match status" value="1"/>
</dbReference>
<evidence type="ECO:0000256" key="5">
    <source>
        <dbReference type="ARBA" id="ARBA00024484"/>
    </source>
</evidence>
<keyword evidence="2 8" id="KW-0436">Ligase</keyword>
<comment type="catalytic activity">
    <reaction evidence="5">
        <text>a long-chain fatty acid + ATP + CoA = a long-chain fatty acyl-CoA + AMP + diphosphate</text>
        <dbReference type="Rhea" id="RHEA:15421"/>
        <dbReference type="ChEBI" id="CHEBI:30616"/>
        <dbReference type="ChEBI" id="CHEBI:33019"/>
        <dbReference type="ChEBI" id="CHEBI:57287"/>
        <dbReference type="ChEBI" id="CHEBI:57560"/>
        <dbReference type="ChEBI" id="CHEBI:83139"/>
        <dbReference type="ChEBI" id="CHEBI:456215"/>
        <dbReference type="EC" id="6.2.1.3"/>
    </reaction>
    <physiologicalReaction direction="left-to-right" evidence="5">
        <dbReference type="Rhea" id="RHEA:15422"/>
    </physiologicalReaction>
</comment>
<dbReference type="Pfam" id="PF23562">
    <property type="entry name" value="AMP-binding_C_3"/>
    <property type="match status" value="1"/>
</dbReference>
<dbReference type="EMBL" id="BAAALS010000005">
    <property type="protein sequence ID" value="GAA1744354.1"/>
    <property type="molecule type" value="Genomic_DNA"/>
</dbReference>
<dbReference type="PANTHER" id="PTHR43272:SF32">
    <property type="entry name" value="AMP-DEPENDENT SYNTHETASE_LIGASE DOMAIN-CONTAINING PROTEIN"/>
    <property type="match status" value="1"/>
</dbReference>
<dbReference type="InterPro" id="IPR000873">
    <property type="entry name" value="AMP-dep_synth/lig_dom"/>
</dbReference>
<dbReference type="InterPro" id="IPR045851">
    <property type="entry name" value="AMP-bd_C_sf"/>
</dbReference>
<evidence type="ECO:0000256" key="1">
    <source>
        <dbReference type="ARBA" id="ARBA00006432"/>
    </source>
</evidence>
<dbReference type="InterPro" id="IPR020845">
    <property type="entry name" value="AMP-binding_CS"/>
</dbReference>
<dbReference type="PROSITE" id="PS00455">
    <property type="entry name" value="AMP_BINDING"/>
    <property type="match status" value="1"/>
</dbReference>
<gene>
    <name evidence="8" type="ORF">GCM10009681_14040</name>
</gene>
<keyword evidence="9" id="KW-1185">Reference proteome</keyword>
<comment type="caution">
    <text evidence="8">The sequence shown here is derived from an EMBL/GenBank/DDBJ whole genome shotgun (WGS) entry which is preliminary data.</text>
</comment>
<accession>A0ABP4W0R9</accession>
<dbReference type="CDD" id="cd05907">
    <property type="entry name" value="VL_LC_FACS_like"/>
    <property type="match status" value="1"/>
</dbReference>
<dbReference type="PANTHER" id="PTHR43272">
    <property type="entry name" value="LONG-CHAIN-FATTY-ACID--COA LIGASE"/>
    <property type="match status" value="1"/>
</dbReference>
<keyword evidence="4" id="KW-0443">Lipid metabolism</keyword>
<evidence type="ECO:0000256" key="2">
    <source>
        <dbReference type="ARBA" id="ARBA00022598"/>
    </source>
</evidence>